<dbReference type="SUPFAM" id="SSF52172">
    <property type="entry name" value="CheY-like"/>
    <property type="match status" value="1"/>
</dbReference>
<evidence type="ECO:0000313" key="5">
    <source>
        <dbReference type="Proteomes" id="UP000321303"/>
    </source>
</evidence>
<dbReference type="Pfam" id="PF00563">
    <property type="entry name" value="EAL"/>
    <property type="match status" value="1"/>
</dbReference>
<gene>
    <name evidence="4" type="ORF">HVA01_30540</name>
</gene>
<evidence type="ECO:0000313" key="4">
    <source>
        <dbReference type="EMBL" id="GEN29408.1"/>
    </source>
</evidence>
<organism evidence="4 5">
    <name type="scientific">Halovibrio variabilis</name>
    <dbReference type="NCBI Taxonomy" id="31910"/>
    <lineage>
        <taxon>Bacteria</taxon>
        <taxon>Pseudomonadati</taxon>
        <taxon>Pseudomonadota</taxon>
        <taxon>Gammaproteobacteria</taxon>
        <taxon>Oceanospirillales</taxon>
        <taxon>Halomonadaceae</taxon>
        <taxon>Halovibrio</taxon>
    </lineage>
</organism>
<sequence length="403" mass="43876">MPSNALIIDDDRDAQLLGKMLLSQHGYEVAAAGSFGELARQPGLLNADLILLDFRLGEFTGLDILDYLYDLRLNTPILLVSSCSKTTAARAIQVGKAKGLRMLGFLPKTTLLAGLTAFLKPLRKAPSAPSSDELAHAIGDKQLFLEFQPQVDLQRGLVIGVEALVRWQDPQRGVLFPDSFIRLAEQSGLIVPLTWRVLELALAQQAQWQAQGWDLNVAINIPAAFIQAEGMLASFDQLIQNSNASLNHITLELTESVGVECLGYVCHVLEALQTRGCKLALDDFGTGYSSLTQLYRLPFSELKIDASFVSRIEQDQNALAITLSSIDLGKRLGLTVVAEGIETAAQYARLIDAGCAVGQGYYIARPLTASAFTTWFGKHLLTASVAQNQPRDKERPLAARLAE</sequence>
<accession>A0A511UUN1</accession>
<feature type="domain" description="EAL" evidence="3">
    <location>
        <begin position="127"/>
        <end position="380"/>
    </location>
</feature>
<dbReference type="CDD" id="cd00156">
    <property type="entry name" value="REC"/>
    <property type="match status" value="1"/>
</dbReference>
<dbReference type="Pfam" id="PF00072">
    <property type="entry name" value="Response_reg"/>
    <property type="match status" value="1"/>
</dbReference>
<reference evidence="4 5" key="1">
    <citation type="submission" date="2019-07" db="EMBL/GenBank/DDBJ databases">
        <title>Whole genome shotgun sequence of Halomonas variabilis NBRC 102410.</title>
        <authorList>
            <person name="Hosoyama A."/>
            <person name="Uohara A."/>
            <person name="Ohji S."/>
            <person name="Ichikawa N."/>
        </authorList>
    </citation>
    <scope>NUCLEOTIDE SEQUENCE [LARGE SCALE GENOMIC DNA]</scope>
    <source>
        <strain evidence="4 5">NBRC 102410</strain>
    </source>
</reference>
<keyword evidence="5" id="KW-1185">Reference proteome</keyword>
<proteinExistence type="predicted"/>
<dbReference type="InterPro" id="IPR001633">
    <property type="entry name" value="EAL_dom"/>
</dbReference>
<dbReference type="InterPro" id="IPR011006">
    <property type="entry name" value="CheY-like_superfamily"/>
</dbReference>
<evidence type="ECO:0000256" key="1">
    <source>
        <dbReference type="PROSITE-ProRule" id="PRU00169"/>
    </source>
</evidence>
<dbReference type="PROSITE" id="PS50883">
    <property type="entry name" value="EAL"/>
    <property type="match status" value="1"/>
</dbReference>
<evidence type="ECO:0000259" key="2">
    <source>
        <dbReference type="PROSITE" id="PS50110"/>
    </source>
</evidence>
<dbReference type="Proteomes" id="UP000321303">
    <property type="component" value="Unassembled WGS sequence"/>
</dbReference>
<dbReference type="AlphaFoldDB" id="A0A511UUN1"/>
<dbReference type="GO" id="GO:0000160">
    <property type="term" value="P:phosphorelay signal transduction system"/>
    <property type="evidence" value="ECO:0007669"/>
    <property type="project" value="InterPro"/>
</dbReference>
<dbReference type="SMART" id="SM00052">
    <property type="entry name" value="EAL"/>
    <property type="match status" value="1"/>
</dbReference>
<dbReference type="OrthoDB" id="9812358at2"/>
<comment type="caution">
    <text evidence="4">The sequence shown here is derived from an EMBL/GenBank/DDBJ whole genome shotgun (WGS) entry which is preliminary data.</text>
</comment>
<dbReference type="Gene3D" id="3.20.20.450">
    <property type="entry name" value="EAL domain"/>
    <property type="match status" value="1"/>
</dbReference>
<dbReference type="InterPro" id="IPR050706">
    <property type="entry name" value="Cyclic-di-GMP_PDE-like"/>
</dbReference>
<dbReference type="PROSITE" id="PS50110">
    <property type="entry name" value="RESPONSE_REGULATORY"/>
    <property type="match status" value="1"/>
</dbReference>
<dbReference type="RefSeq" id="WP_146876317.1">
    <property type="nucleotide sequence ID" value="NZ_BJXV01000021.1"/>
</dbReference>
<evidence type="ECO:0000259" key="3">
    <source>
        <dbReference type="PROSITE" id="PS50883"/>
    </source>
</evidence>
<dbReference type="SMART" id="SM00448">
    <property type="entry name" value="REC"/>
    <property type="match status" value="1"/>
</dbReference>
<protein>
    <submittedName>
        <fullName evidence="4">Diguanylate phosphodiesterase</fullName>
    </submittedName>
</protein>
<dbReference type="Gene3D" id="3.40.50.2300">
    <property type="match status" value="1"/>
</dbReference>
<dbReference type="PANTHER" id="PTHR33121:SF71">
    <property type="entry name" value="OXYGEN SENSOR PROTEIN DOSP"/>
    <property type="match status" value="1"/>
</dbReference>
<dbReference type="GO" id="GO:0071111">
    <property type="term" value="F:cyclic-guanylate-specific phosphodiesterase activity"/>
    <property type="evidence" value="ECO:0007669"/>
    <property type="project" value="InterPro"/>
</dbReference>
<dbReference type="InterPro" id="IPR035919">
    <property type="entry name" value="EAL_sf"/>
</dbReference>
<dbReference type="InterPro" id="IPR001789">
    <property type="entry name" value="Sig_transdc_resp-reg_receiver"/>
</dbReference>
<feature type="modified residue" description="4-aspartylphosphate" evidence="1">
    <location>
        <position position="53"/>
    </location>
</feature>
<dbReference type="SUPFAM" id="SSF141868">
    <property type="entry name" value="EAL domain-like"/>
    <property type="match status" value="1"/>
</dbReference>
<dbReference type="EMBL" id="BJXV01000021">
    <property type="protein sequence ID" value="GEN29408.1"/>
    <property type="molecule type" value="Genomic_DNA"/>
</dbReference>
<dbReference type="PANTHER" id="PTHR33121">
    <property type="entry name" value="CYCLIC DI-GMP PHOSPHODIESTERASE PDEF"/>
    <property type="match status" value="1"/>
</dbReference>
<feature type="domain" description="Response regulatory" evidence="2">
    <location>
        <begin position="4"/>
        <end position="123"/>
    </location>
</feature>
<dbReference type="CDD" id="cd01948">
    <property type="entry name" value="EAL"/>
    <property type="match status" value="1"/>
</dbReference>
<name>A0A511UUN1_9GAMM</name>
<keyword evidence="1" id="KW-0597">Phosphoprotein</keyword>